<evidence type="ECO:0000313" key="1">
    <source>
        <dbReference type="EMBL" id="RDE07874.1"/>
    </source>
</evidence>
<dbReference type="EMBL" id="QQNH01000030">
    <property type="protein sequence ID" value="RDE07874.1"/>
    <property type="molecule type" value="Genomic_DNA"/>
</dbReference>
<evidence type="ECO:0000313" key="2">
    <source>
        <dbReference type="Proteomes" id="UP000253759"/>
    </source>
</evidence>
<accession>A0A369VZN2</accession>
<dbReference type="OrthoDB" id="9804460at2"/>
<dbReference type="Proteomes" id="UP000253759">
    <property type="component" value="Unassembled WGS sequence"/>
</dbReference>
<dbReference type="Gene3D" id="3.40.50.300">
    <property type="entry name" value="P-loop containing nucleotide triphosphate hydrolases"/>
    <property type="match status" value="1"/>
</dbReference>
<proteinExistence type="predicted"/>
<protein>
    <submittedName>
        <fullName evidence="1">ParA family protein</fullName>
    </submittedName>
</protein>
<keyword evidence="2" id="KW-1185">Reference proteome</keyword>
<dbReference type="InterPro" id="IPR027417">
    <property type="entry name" value="P-loop_NTPase"/>
</dbReference>
<dbReference type="AlphaFoldDB" id="A0A369VZN2"/>
<dbReference type="RefSeq" id="WP_114646878.1">
    <property type="nucleotide sequence ID" value="NZ_QQNH01000030.1"/>
</dbReference>
<reference evidence="2" key="1">
    <citation type="submission" date="2018-07" db="EMBL/GenBank/DDBJ databases">
        <authorList>
            <person name="Liu B.-T."/>
            <person name="Du Z."/>
        </authorList>
    </citation>
    <scope>NUCLEOTIDE SEQUENCE [LARGE SCALE GENOMIC DNA]</scope>
    <source>
        <strain evidence="2">XYN52</strain>
    </source>
</reference>
<comment type="caution">
    <text evidence="1">The sequence shown here is derived from an EMBL/GenBank/DDBJ whole genome shotgun (WGS) entry which is preliminary data.</text>
</comment>
<gene>
    <name evidence="1" type="ORF">DVH29_14325</name>
</gene>
<dbReference type="SUPFAM" id="SSF52540">
    <property type="entry name" value="P-loop containing nucleoside triphosphate hydrolases"/>
    <property type="match status" value="1"/>
</dbReference>
<name>A0A369VZN2_9HYPH</name>
<organism evidence="1 2">
    <name type="scientific">Pelagibacterium lacus</name>
    <dbReference type="NCBI Taxonomy" id="2282655"/>
    <lineage>
        <taxon>Bacteria</taxon>
        <taxon>Pseudomonadati</taxon>
        <taxon>Pseudomonadota</taxon>
        <taxon>Alphaproteobacteria</taxon>
        <taxon>Hyphomicrobiales</taxon>
        <taxon>Devosiaceae</taxon>
        <taxon>Pelagibacterium</taxon>
    </lineage>
</organism>
<sequence>MRSDKRIAVHSCLPEDVEVMLARARSKAIDFVLIDNAPNWTSASPRIAALADLSIVTVRAAGFDLVVGLDRVKFLSQQRPSTRFVVVIGPAPAQRLGQDNPLVRSAREALRHVGGRVWQRQITHRHVVVESVGQGKTLMETEPNGPAAREYCRLWNGIITELQRT</sequence>